<dbReference type="Proteomes" id="UP001497535">
    <property type="component" value="Unassembled WGS sequence"/>
</dbReference>
<dbReference type="EMBL" id="CAVMJV010000029">
    <property type="protein sequence ID" value="CAK5076144.1"/>
    <property type="molecule type" value="Genomic_DNA"/>
</dbReference>
<gene>
    <name evidence="1" type="ORF">MENTE1834_LOCUS22998</name>
</gene>
<accession>A0ACB0ZAT0</accession>
<protein>
    <submittedName>
        <fullName evidence="1">Uncharacterized protein</fullName>
    </submittedName>
</protein>
<keyword evidence="2" id="KW-1185">Reference proteome</keyword>
<proteinExistence type="predicted"/>
<evidence type="ECO:0000313" key="1">
    <source>
        <dbReference type="EMBL" id="CAK5076144.1"/>
    </source>
</evidence>
<evidence type="ECO:0000313" key="2">
    <source>
        <dbReference type="Proteomes" id="UP001497535"/>
    </source>
</evidence>
<organism evidence="1 2">
    <name type="scientific">Meloidogyne enterolobii</name>
    <name type="common">Root-knot nematode worm</name>
    <name type="synonym">Meloidogyne mayaguensis</name>
    <dbReference type="NCBI Taxonomy" id="390850"/>
    <lineage>
        <taxon>Eukaryota</taxon>
        <taxon>Metazoa</taxon>
        <taxon>Ecdysozoa</taxon>
        <taxon>Nematoda</taxon>
        <taxon>Chromadorea</taxon>
        <taxon>Rhabditida</taxon>
        <taxon>Tylenchina</taxon>
        <taxon>Tylenchomorpha</taxon>
        <taxon>Tylenchoidea</taxon>
        <taxon>Meloidogynidae</taxon>
        <taxon>Meloidogyninae</taxon>
        <taxon>Meloidogyne</taxon>
    </lineage>
</organism>
<sequence>MHGVQFCKFIESHLRVQLVEQIEKKVDIIEYLHIRPLKLLDSEKCPKELEGKLKGYEDWLCTYWIVGIEIKQITLEKDKPVNFKELNLKIKTMKAKLAKTYENEVGQLGIPIQLDMNFGIRFMEKENLKKWCEENLEAGNKC</sequence>
<name>A0ACB0ZAT0_MELEN</name>
<comment type="caution">
    <text evidence="1">The sequence shown here is derived from an EMBL/GenBank/DDBJ whole genome shotgun (WGS) entry which is preliminary data.</text>
</comment>
<reference evidence="1" key="1">
    <citation type="submission" date="2023-11" db="EMBL/GenBank/DDBJ databases">
        <authorList>
            <person name="Poullet M."/>
        </authorList>
    </citation>
    <scope>NUCLEOTIDE SEQUENCE</scope>
    <source>
        <strain evidence="1">E1834</strain>
    </source>
</reference>